<gene>
    <name evidence="3" type="ORF">RRG08_010085</name>
</gene>
<keyword evidence="1" id="KW-0378">Hydrolase</keyword>
<dbReference type="InterPro" id="IPR029058">
    <property type="entry name" value="AB_hydrolase_fold"/>
</dbReference>
<proteinExistence type="predicted"/>
<evidence type="ECO:0000313" key="4">
    <source>
        <dbReference type="Proteomes" id="UP001283361"/>
    </source>
</evidence>
<reference evidence="3" key="1">
    <citation type="journal article" date="2023" name="G3 (Bethesda)">
        <title>A reference genome for the long-term kleptoplast-retaining sea slug Elysia crispata morphotype clarki.</title>
        <authorList>
            <person name="Eastman K.E."/>
            <person name="Pendleton A.L."/>
            <person name="Shaikh M.A."/>
            <person name="Suttiyut T."/>
            <person name="Ogas R."/>
            <person name="Tomko P."/>
            <person name="Gavelis G."/>
            <person name="Widhalm J.R."/>
            <person name="Wisecaver J.H."/>
        </authorList>
    </citation>
    <scope>NUCLEOTIDE SEQUENCE</scope>
    <source>
        <strain evidence="3">ECLA1</strain>
    </source>
</reference>
<evidence type="ECO:0000259" key="2">
    <source>
        <dbReference type="Pfam" id="PF07859"/>
    </source>
</evidence>
<organism evidence="3 4">
    <name type="scientific">Elysia crispata</name>
    <name type="common">lettuce slug</name>
    <dbReference type="NCBI Taxonomy" id="231223"/>
    <lineage>
        <taxon>Eukaryota</taxon>
        <taxon>Metazoa</taxon>
        <taxon>Spiralia</taxon>
        <taxon>Lophotrochozoa</taxon>
        <taxon>Mollusca</taxon>
        <taxon>Gastropoda</taxon>
        <taxon>Heterobranchia</taxon>
        <taxon>Euthyneura</taxon>
        <taxon>Panpulmonata</taxon>
        <taxon>Sacoglossa</taxon>
        <taxon>Placobranchoidea</taxon>
        <taxon>Plakobranchidae</taxon>
        <taxon>Elysia</taxon>
    </lineage>
</organism>
<dbReference type="InterPro" id="IPR013094">
    <property type="entry name" value="AB_hydrolase_3"/>
</dbReference>
<name>A0AAE1A4A6_9GAST</name>
<feature type="domain" description="Alpha/beta hydrolase fold-3" evidence="2">
    <location>
        <begin position="96"/>
        <end position="300"/>
    </location>
</feature>
<dbReference type="Pfam" id="PF07859">
    <property type="entry name" value="Abhydrolase_3"/>
    <property type="match status" value="1"/>
</dbReference>
<dbReference type="SUPFAM" id="SSF53474">
    <property type="entry name" value="alpha/beta-Hydrolases"/>
    <property type="match status" value="1"/>
</dbReference>
<evidence type="ECO:0000256" key="1">
    <source>
        <dbReference type="ARBA" id="ARBA00022801"/>
    </source>
</evidence>
<dbReference type="PANTHER" id="PTHR48081">
    <property type="entry name" value="AB HYDROLASE SUPERFAMILY PROTEIN C4A8.06C"/>
    <property type="match status" value="1"/>
</dbReference>
<evidence type="ECO:0000313" key="3">
    <source>
        <dbReference type="EMBL" id="KAK3781074.1"/>
    </source>
</evidence>
<dbReference type="Gene3D" id="3.40.50.1820">
    <property type="entry name" value="alpha/beta hydrolase"/>
    <property type="match status" value="1"/>
</dbReference>
<dbReference type="GO" id="GO:0016787">
    <property type="term" value="F:hydrolase activity"/>
    <property type="evidence" value="ECO:0007669"/>
    <property type="project" value="UniProtKB-KW"/>
</dbReference>
<protein>
    <recommendedName>
        <fullName evidence="2">Alpha/beta hydrolase fold-3 domain-containing protein</fullName>
    </recommendedName>
</protein>
<accession>A0AAE1A4A6</accession>
<dbReference type="AlphaFoldDB" id="A0AAE1A4A6"/>
<comment type="caution">
    <text evidence="3">The sequence shown here is derived from an EMBL/GenBank/DDBJ whole genome shotgun (WGS) entry which is preliminary data.</text>
</comment>
<dbReference type="PANTHER" id="PTHR48081:SF8">
    <property type="entry name" value="ALPHA_BETA HYDROLASE FOLD-3 DOMAIN-CONTAINING PROTEIN-RELATED"/>
    <property type="match status" value="1"/>
</dbReference>
<dbReference type="InterPro" id="IPR050300">
    <property type="entry name" value="GDXG_lipolytic_enzyme"/>
</dbReference>
<dbReference type="Proteomes" id="UP001283361">
    <property type="component" value="Unassembled WGS sequence"/>
</dbReference>
<dbReference type="EMBL" id="JAWDGP010002668">
    <property type="protein sequence ID" value="KAK3781074.1"/>
    <property type="molecule type" value="Genomic_DNA"/>
</dbReference>
<keyword evidence="4" id="KW-1185">Reference proteome</keyword>
<sequence length="327" mass="36005">MEVAKAKWAPYAKKFDIHEETYLFQVKLDEIGGEEFYNLSVEDAREQALRTDMEIQGTVDFAGVTTEMTLPSPHDPEGIAVTVYKPKSCVKNPAILIYFHGGGLVLCTRQCRDATMKVIAMESGSIVVNSSYRLLPNKDSPCAPFEDGVAVTRWVMANKTVVGGTESSKVGVGGDSSGGHITAVITNDITDLDFQILVYPVADTSLSQESCREFEDLPILDMKTMRWIIDNSMAYIPNHAKDPRYNPMARTNTELSPPALFVLAELDPLVGGGLEYAEKLRTAGVPVQCEVLKGVTHDVFICRTVMKTMSAKAYSLVVDFLKKFQDS</sequence>